<keyword evidence="3" id="KW-0547">Nucleotide-binding</keyword>
<dbReference type="GO" id="GO:0015833">
    <property type="term" value="P:peptide transport"/>
    <property type="evidence" value="ECO:0007669"/>
    <property type="project" value="InterPro"/>
</dbReference>
<gene>
    <name evidence="7" type="ORF">DW322_00090</name>
</gene>
<dbReference type="PANTHER" id="PTHR43776">
    <property type="entry name" value="TRANSPORT ATP-BINDING PROTEIN"/>
    <property type="match status" value="1"/>
</dbReference>
<reference evidence="7 8" key="1">
    <citation type="submission" date="2018-07" db="EMBL/GenBank/DDBJ databases">
        <title>Genome sequence of Rhodococcus rhodnii ATCC 35071 from Rhodnius prolixus.</title>
        <authorList>
            <person name="Patel V."/>
            <person name="Vogel K.J."/>
        </authorList>
    </citation>
    <scope>NUCLEOTIDE SEQUENCE [LARGE SCALE GENOMIC DNA]</scope>
    <source>
        <strain evidence="7 8">ATCC 35071</strain>
    </source>
</reference>
<sequence>MGRSARCGSQLSHPCAVARRDPRPVHRRSRPRHDGGREIPATPTRTRRVISMSLPTLDTARLDTRRHSAVTSDATTAAPAVLTARNLRAGFHRGGRYREIVHGVSFTLRADRCVAIVGESGSGKSVTARTLVGLTGLHSEVSAESLTLGDTDLRGLSGRQWRRVRGRRIGFVLQDALVSLDPVRPVGREIDEALRVHGRGGRAERRERVLDLLGRAGIPDPEVRARQRPGELSGGLRQRALIASALALDPEVVIADEPTTALDVTVQAQVLDLLEDVKAEGRSILLISHDLSVVAHLADEVLVMQGGHVVEQGPAADVLNAPQHPYTQALVRAVPGLETRGSRLSLDRGGPRPAPRERVVPGEPVLEVTGIAKIFRGPDGAARRAVDGVGFTLARGETLGVVGESGSGKSTTARIALALEDPDEGSVRLLGEPWSAVPERRRRATRSRITAVYQDPLGSFDPRWTVERILTDAIRTDERARPRAARDRVRSLLDQVGLSESVRERHPLTMSGGQRQRVAIARALAPRPDIVVLDEAVSALDVSVQAQILDLLSDLQAEFGLSYLFISHDLGVIGHISDRVVVMKNGRIVEEGSPEQLFTEPDHPYTRGLVSSLRSLGVRRSTGARTGNGKADQ</sequence>
<organism evidence="7 8">
    <name type="scientific">Rhodococcus rhodnii</name>
    <dbReference type="NCBI Taxonomy" id="38312"/>
    <lineage>
        <taxon>Bacteria</taxon>
        <taxon>Bacillati</taxon>
        <taxon>Actinomycetota</taxon>
        <taxon>Actinomycetes</taxon>
        <taxon>Mycobacteriales</taxon>
        <taxon>Nocardiaceae</taxon>
        <taxon>Rhodococcus</taxon>
    </lineage>
</organism>
<dbReference type="PROSITE" id="PS50893">
    <property type="entry name" value="ABC_TRANSPORTER_2"/>
    <property type="match status" value="2"/>
</dbReference>
<comment type="caution">
    <text evidence="7">The sequence shown here is derived from an EMBL/GenBank/DDBJ whole genome shotgun (WGS) entry which is preliminary data.</text>
</comment>
<dbReference type="InterPro" id="IPR003593">
    <property type="entry name" value="AAA+_ATPase"/>
</dbReference>
<protein>
    <submittedName>
        <fullName evidence="7">ABC transporter ATP-binding protein</fullName>
    </submittedName>
</protein>
<dbReference type="InterPro" id="IPR027417">
    <property type="entry name" value="P-loop_NTPase"/>
</dbReference>
<dbReference type="GO" id="GO:0005524">
    <property type="term" value="F:ATP binding"/>
    <property type="evidence" value="ECO:0007669"/>
    <property type="project" value="UniProtKB-KW"/>
</dbReference>
<dbReference type="Pfam" id="PF00005">
    <property type="entry name" value="ABC_tran"/>
    <property type="match status" value="2"/>
</dbReference>
<proteinExistence type="inferred from homology"/>
<evidence type="ECO:0000259" key="6">
    <source>
        <dbReference type="PROSITE" id="PS50893"/>
    </source>
</evidence>
<accession>A0A6P2CMK1</accession>
<evidence type="ECO:0000256" key="2">
    <source>
        <dbReference type="ARBA" id="ARBA00022448"/>
    </source>
</evidence>
<dbReference type="Proteomes" id="UP000471120">
    <property type="component" value="Unassembled WGS sequence"/>
</dbReference>
<evidence type="ECO:0000256" key="3">
    <source>
        <dbReference type="ARBA" id="ARBA00022741"/>
    </source>
</evidence>
<evidence type="ECO:0000256" key="5">
    <source>
        <dbReference type="SAM" id="MobiDB-lite"/>
    </source>
</evidence>
<keyword evidence="4 7" id="KW-0067">ATP-binding</keyword>
<dbReference type="EMBL" id="QRCM01000001">
    <property type="protein sequence ID" value="TXG92248.1"/>
    <property type="molecule type" value="Genomic_DNA"/>
</dbReference>
<dbReference type="GO" id="GO:0016887">
    <property type="term" value="F:ATP hydrolysis activity"/>
    <property type="evidence" value="ECO:0007669"/>
    <property type="project" value="InterPro"/>
</dbReference>
<name>A0A6P2CMK1_9NOCA</name>
<dbReference type="PROSITE" id="PS00211">
    <property type="entry name" value="ABC_TRANSPORTER_1"/>
    <property type="match status" value="1"/>
</dbReference>
<comment type="similarity">
    <text evidence="1">Belongs to the ABC transporter superfamily.</text>
</comment>
<evidence type="ECO:0000313" key="8">
    <source>
        <dbReference type="Proteomes" id="UP000471120"/>
    </source>
</evidence>
<dbReference type="Pfam" id="PF08352">
    <property type="entry name" value="oligo_HPY"/>
    <property type="match status" value="2"/>
</dbReference>
<dbReference type="InterPro" id="IPR013563">
    <property type="entry name" value="Oligopep_ABC_C"/>
</dbReference>
<evidence type="ECO:0000256" key="1">
    <source>
        <dbReference type="ARBA" id="ARBA00005417"/>
    </source>
</evidence>
<dbReference type="NCBIfam" id="NF008453">
    <property type="entry name" value="PRK11308.1"/>
    <property type="match status" value="2"/>
</dbReference>
<dbReference type="SMART" id="SM00382">
    <property type="entry name" value="AAA"/>
    <property type="match status" value="2"/>
</dbReference>
<dbReference type="InterPro" id="IPR017871">
    <property type="entry name" value="ABC_transporter-like_CS"/>
</dbReference>
<feature type="domain" description="ABC transporter" evidence="6">
    <location>
        <begin position="82"/>
        <end position="331"/>
    </location>
</feature>
<dbReference type="InterPro" id="IPR050319">
    <property type="entry name" value="ABC_transp_ATP-bind"/>
</dbReference>
<dbReference type="CDD" id="cd03257">
    <property type="entry name" value="ABC_NikE_OppD_transporters"/>
    <property type="match status" value="2"/>
</dbReference>
<dbReference type="GO" id="GO:0055085">
    <property type="term" value="P:transmembrane transport"/>
    <property type="evidence" value="ECO:0007669"/>
    <property type="project" value="UniProtKB-ARBA"/>
</dbReference>
<dbReference type="NCBIfam" id="NF007739">
    <property type="entry name" value="PRK10419.1"/>
    <property type="match status" value="2"/>
</dbReference>
<keyword evidence="2" id="KW-0813">Transport</keyword>
<dbReference type="Gene3D" id="3.40.50.300">
    <property type="entry name" value="P-loop containing nucleotide triphosphate hydrolases"/>
    <property type="match status" value="2"/>
</dbReference>
<dbReference type="SUPFAM" id="SSF52540">
    <property type="entry name" value="P-loop containing nucleoside triphosphate hydrolases"/>
    <property type="match status" value="2"/>
</dbReference>
<feature type="region of interest" description="Disordered" evidence="5">
    <location>
        <begin position="1"/>
        <end position="45"/>
    </location>
</feature>
<dbReference type="AlphaFoldDB" id="A0A6P2CMK1"/>
<evidence type="ECO:0000313" key="7">
    <source>
        <dbReference type="EMBL" id="TXG92248.1"/>
    </source>
</evidence>
<dbReference type="InterPro" id="IPR003439">
    <property type="entry name" value="ABC_transporter-like_ATP-bd"/>
</dbReference>
<evidence type="ECO:0000256" key="4">
    <source>
        <dbReference type="ARBA" id="ARBA00022840"/>
    </source>
</evidence>
<feature type="domain" description="ABC transporter" evidence="6">
    <location>
        <begin position="366"/>
        <end position="610"/>
    </location>
</feature>
<dbReference type="PANTHER" id="PTHR43776:SF7">
    <property type="entry name" value="D,D-DIPEPTIDE TRANSPORT ATP-BINDING PROTEIN DDPF-RELATED"/>
    <property type="match status" value="1"/>
</dbReference>